<evidence type="ECO:0000256" key="4">
    <source>
        <dbReference type="ARBA" id="ARBA00022741"/>
    </source>
</evidence>
<evidence type="ECO:0000259" key="7">
    <source>
        <dbReference type="PROSITE" id="PS50893"/>
    </source>
</evidence>
<keyword evidence="5 8" id="KW-0067">ATP-binding</keyword>
<dbReference type="GO" id="GO:0005524">
    <property type="term" value="F:ATP binding"/>
    <property type="evidence" value="ECO:0007669"/>
    <property type="project" value="UniProtKB-KW"/>
</dbReference>
<name>A0A426VA71_9BURK</name>
<evidence type="ECO:0000256" key="6">
    <source>
        <dbReference type="ARBA" id="ARBA00022970"/>
    </source>
</evidence>
<dbReference type="EMBL" id="RSED01000009">
    <property type="protein sequence ID" value="RRS03859.1"/>
    <property type="molecule type" value="Genomic_DNA"/>
</dbReference>
<keyword evidence="9" id="KW-1185">Reference proteome</keyword>
<dbReference type="PANTHER" id="PTHR43820:SF4">
    <property type="entry name" value="HIGH-AFFINITY BRANCHED-CHAIN AMINO ACID TRANSPORT ATP-BINDING PROTEIN LIVF"/>
    <property type="match status" value="1"/>
</dbReference>
<organism evidence="8 9">
    <name type="scientific">Aquabacterium soli</name>
    <dbReference type="NCBI Taxonomy" id="2493092"/>
    <lineage>
        <taxon>Bacteria</taxon>
        <taxon>Pseudomonadati</taxon>
        <taxon>Pseudomonadota</taxon>
        <taxon>Betaproteobacteria</taxon>
        <taxon>Burkholderiales</taxon>
        <taxon>Aquabacterium</taxon>
    </lineage>
</organism>
<dbReference type="AlphaFoldDB" id="A0A426VA71"/>
<gene>
    <name evidence="8" type="ORF">EIP75_12945</name>
</gene>
<evidence type="ECO:0000256" key="1">
    <source>
        <dbReference type="ARBA" id="ARBA00005417"/>
    </source>
</evidence>
<evidence type="ECO:0000256" key="3">
    <source>
        <dbReference type="ARBA" id="ARBA00022475"/>
    </source>
</evidence>
<keyword evidence="4" id="KW-0547">Nucleotide-binding</keyword>
<keyword evidence="6" id="KW-0029">Amino-acid transport</keyword>
<evidence type="ECO:0000256" key="5">
    <source>
        <dbReference type="ARBA" id="ARBA00022840"/>
    </source>
</evidence>
<dbReference type="InterPro" id="IPR017871">
    <property type="entry name" value="ABC_transporter-like_CS"/>
</dbReference>
<dbReference type="SUPFAM" id="SSF52540">
    <property type="entry name" value="P-loop containing nucleoside triphosphate hydrolases"/>
    <property type="match status" value="1"/>
</dbReference>
<dbReference type="RefSeq" id="WP_125243699.1">
    <property type="nucleotide sequence ID" value="NZ_RSED01000009.1"/>
</dbReference>
<reference evidence="8 9" key="1">
    <citation type="submission" date="2018-12" db="EMBL/GenBank/DDBJ databases">
        <title>The whole draft genome of Aquabacterium sp. SJQ9.</title>
        <authorList>
            <person name="Sun L."/>
            <person name="Gao X."/>
            <person name="Chen W."/>
            <person name="Huang K."/>
        </authorList>
    </citation>
    <scope>NUCLEOTIDE SEQUENCE [LARGE SCALE GENOMIC DNA]</scope>
    <source>
        <strain evidence="8 9">SJQ9</strain>
    </source>
</reference>
<comment type="caution">
    <text evidence="8">The sequence shown here is derived from an EMBL/GenBank/DDBJ whole genome shotgun (WGS) entry which is preliminary data.</text>
</comment>
<evidence type="ECO:0000313" key="9">
    <source>
        <dbReference type="Proteomes" id="UP000269265"/>
    </source>
</evidence>
<dbReference type="GO" id="GO:0016887">
    <property type="term" value="F:ATP hydrolysis activity"/>
    <property type="evidence" value="ECO:0007669"/>
    <property type="project" value="InterPro"/>
</dbReference>
<keyword evidence="2" id="KW-0813">Transport</keyword>
<dbReference type="Pfam" id="PF00005">
    <property type="entry name" value="ABC_tran"/>
    <property type="match status" value="1"/>
</dbReference>
<dbReference type="PROSITE" id="PS00211">
    <property type="entry name" value="ABC_TRANSPORTER_1"/>
    <property type="match status" value="1"/>
</dbReference>
<dbReference type="SMART" id="SM00382">
    <property type="entry name" value="AAA"/>
    <property type="match status" value="1"/>
</dbReference>
<protein>
    <submittedName>
        <fullName evidence="8">ABC transporter ATP-binding protein</fullName>
    </submittedName>
</protein>
<dbReference type="InterPro" id="IPR003439">
    <property type="entry name" value="ABC_transporter-like_ATP-bd"/>
</dbReference>
<dbReference type="GO" id="GO:0015807">
    <property type="term" value="P:L-amino acid transport"/>
    <property type="evidence" value="ECO:0007669"/>
    <property type="project" value="TreeGrafter"/>
</dbReference>
<evidence type="ECO:0000256" key="2">
    <source>
        <dbReference type="ARBA" id="ARBA00022448"/>
    </source>
</evidence>
<dbReference type="InterPro" id="IPR003593">
    <property type="entry name" value="AAA+_ATPase"/>
</dbReference>
<proteinExistence type="inferred from homology"/>
<dbReference type="Gene3D" id="3.40.50.300">
    <property type="entry name" value="P-loop containing nucleotide triphosphate hydrolases"/>
    <property type="match status" value="1"/>
</dbReference>
<dbReference type="OrthoDB" id="9776369at2"/>
<dbReference type="InterPro" id="IPR027417">
    <property type="entry name" value="P-loop_NTPase"/>
</dbReference>
<sequence>MPTLLEAQGACAGYGEIEVLGGVDVSIAAGSITAVIGSNGAGKSTLMRSLAGLLPLRRGSIRFDGVDVTARRAHQRVSDGIALVPEGRLVFPDFTVAETLRMGAFTPRSRKGWQPRVEKMYELFPRLRERRSTQAGLLSGGEQQMLALARGLMSLPRVLLLDEPSLGLAPAMADEVFTALRAIRDQGMTIGVVEQNVYAALSIADTAYVMEDGHVVRHGPAAALIGDPSIRQAYLGL</sequence>
<dbReference type="PANTHER" id="PTHR43820">
    <property type="entry name" value="HIGH-AFFINITY BRANCHED-CHAIN AMINO ACID TRANSPORT ATP-BINDING PROTEIN LIVF"/>
    <property type="match status" value="1"/>
</dbReference>
<dbReference type="PROSITE" id="PS50893">
    <property type="entry name" value="ABC_TRANSPORTER_2"/>
    <property type="match status" value="1"/>
</dbReference>
<feature type="domain" description="ABC transporter" evidence="7">
    <location>
        <begin position="5"/>
        <end position="237"/>
    </location>
</feature>
<dbReference type="InterPro" id="IPR052156">
    <property type="entry name" value="BCAA_Transport_ATP-bd_LivF"/>
</dbReference>
<keyword evidence="3" id="KW-0472">Membrane</keyword>
<dbReference type="CDD" id="cd03224">
    <property type="entry name" value="ABC_TM1139_LivF_branched"/>
    <property type="match status" value="1"/>
</dbReference>
<keyword evidence="3" id="KW-1003">Cell membrane</keyword>
<evidence type="ECO:0000313" key="8">
    <source>
        <dbReference type="EMBL" id="RRS03859.1"/>
    </source>
</evidence>
<dbReference type="Proteomes" id="UP000269265">
    <property type="component" value="Unassembled WGS sequence"/>
</dbReference>
<comment type="similarity">
    <text evidence="1">Belongs to the ABC transporter superfamily.</text>
</comment>
<accession>A0A426VA71</accession>
<dbReference type="GO" id="GO:0015658">
    <property type="term" value="F:branched-chain amino acid transmembrane transporter activity"/>
    <property type="evidence" value="ECO:0007669"/>
    <property type="project" value="TreeGrafter"/>
</dbReference>